<keyword evidence="4" id="KW-1278">Translocase</keyword>
<dbReference type="InterPro" id="IPR003593">
    <property type="entry name" value="AAA+_ATPase"/>
</dbReference>
<comment type="caution">
    <text evidence="7">The sequence shown here is derived from an EMBL/GenBank/DDBJ whole genome shotgun (WGS) entry which is preliminary data.</text>
</comment>
<feature type="domain" description="ABC transporter" evidence="6">
    <location>
        <begin position="16"/>
        <end position="244"/>
    </location>
</feature>
<evidence type="ECO:0000256" key="3">
    <source>
        <dbReference type="ARBA" id="ARBA00022840"/>
    </source>
</evidence>
<evidence type="ECO:0000259" key="6">
    <source>
        <dbReference type="PROSITE" id="PS50893"/>
    </source>
</evidence>
<comment type="function">
    <text evidence="5">Part of the ABC transporter complex HmuTUV involved in hemin import. Responsible for energy coupling to the transport system.</text>
</comment>
<evidence type="ECO:0000313" key="8">
    <source>
        <dbReference type="Proteomes" id="UP000268615"/>
    </source>
</evidence>
<dbReference type="InterPro" id="IPR027417">
    <property type="entry name" value="P-loop_NTPase"/>
</dbReference>
<dbReference type="EMBL" id="RPOH01000070">
    <property type="protein sequence ID" value="RPH23330.1"/>
    <property type="molecule type" value="Genomic_DNA"/>
</dbReference>
<proteinExistence type="predicted"/>
<dbReference type="GO" id="GO:0016887">
    <property type="term" value="F:ATP hydrolysis activity"/>
    <property type="evidence" value="ECO:0007669"/>
    <property type="project" value="InterPro"/>
</dbReference>
<evidence type="ECO:0000313" key="7">
    <source>
        <dbReference type="EMBL" id="RPH23330.1"/>
    </source>
</evidence>
<keyword evidence="3 7" id="KW-0067">ATP-binding</keyword>
<keyword evidence="2" id="KW-0547">Nucleotide-binding</keyword>
<sequence>MTHPMERQFTRSNVLLSVRNLSVPGGTTSLIRNISFDLSAGECIAVIGPNGCGKSTFINALIGTIARGHISLAGRPLTSYSRKERAKHIALLAQHDEPDPRLRVEEYVALGRIPHYACSTPAHNTYLVHKALDETGIAALRNQRLGNLSGGERQKAALARAFAQPPSLLLLDEPTNHLDPLARTKILSLVRQKGIATLAVLHDLPLVEPFANRVMVMQDGAMVICDKPHKALSKRIMHQVFGMNSFTVHHPKTGLPIRLFEAPLCA</sequence>
<dbReference type="Pfam" id="PF00005">
    <property type="entry name" value="ABC_tran"/>
    <property type="match status" value="1"/>
</dbReference>
<dbReference type="PANTHER" id="PTHR42794">
    <property type="entry name" value="HEMIN IMPORT ATP-BINDING PROTEIN HMUV"/>
    <property type="match status" value="1"/>
</dbReference>
<dbReference type="Proteomes" id="UP000268615">
    <property type="component" value="Unassembled WGS sequence"/>
</dbReference>
<protein>
    <submittedName>
        <fullName evidence="7">ABC transporter ATP-binding protein</fullName>
    </submittedName>
</protein>
<dbReference type="SMART" id="SM00382">
    <property type="entry name" value="AAA"/>
    <property type="match status" value="1"/>
</dbReference>
<dbReference type="SUPFAM" id="SSF52540">
    <property type="entry name" value="P-loop containing nucleoside triphosphate hydrolases"/>
    <property type="match status" value="1"/>
</dbReference>
<reference evidence="7 8" key="1">
    <citation type="submission" date="2018-11" db="EMBL/GenBank/DDBJ databases">
        <title>Draft genome sequence of Buttiauxella warmboldiae CCUG 35512.</title>
        <authorList>
            <person name="Salva-Serra F."/>
            <person name="Marathe N."/>
            <person name="Moore E."/>
            <person name="Svensson L."/>
            <person name="Engstrom-Jakobsson H."/>
        </authorList>
    </citation>
    <scope>NUCLEOTIDE SEQUENCE [LARGE SCALE GENOMIC DNA]</scope>
    <source>
        <strain evidence="7 8">CCUG 35512</strain>
    </source>
</reference>
<dbReference type="PROSITE" id="PS00211">
    <property type="entry name" value="ABC_TRANSPORTER_1"/>
    <property type="match status" value="1"/>
</dbReference>
<keyword evidence="8" id="KW-1185">Reference proteome</keyword>
<evidence type="ECO:0000256" key="2">
    <source>
        <dbReference type="ARBA" id="ARBA00022741"/>
    </source>
</evidence>
<dbReference type="PANTHER" id="PTHR42794:SF1">
    <property type="entry name" value="HEMIN IMPORT ATP-BINDING PROTEIN HMUV"/>
    <property type="match status" value="1"/>
</dbReference>
<evidence type="ECO:0000256" key="4">
    <source>
        <dbReference type="ARBA" id="ARBA00022967"/>
    </source>
</evidence>
<organism evidence="7 8">
    <name type="scientific">Buttiauxella warmboldiae</name>
    <dbReference type="NCBI Taxonomy" id="82993"/>
    <lineage>
        <taxon>Bacteria</taxon>
        <taxon>Pseudomonadati</taxon>
        <taxon>Pseudomonadota</taxon>
        <taxon>Gammaproteobacteria</taxon>
        <taxon>Enterobacterales</taxon>
        <taxon>Enterobacteriaceae</taxon>
        <taxon>Buttiauxella</taxon>
    </lineage>
</organism>
<dbReference type="CDD" id="cd03214">
    <property type="entry name" value="ABC_Iron-Siderophores_B12_Hemin"/>
    <property type="match status" value="1"/>
</dbReference>
<evidence type="ECO:0000256" key="5">
    <source>
        <dbReference type="ARBA" id="ARBA00037066"/>
    </source>
</evidence>
<dbReference type="AlphaFoldDB" id="A0A3N5DCS4"/>
<dbReference type="InterPro" id="IPR017871">
    <property type="entry name" value="ABC_transporter-like_CS"/>
</dbReference>
<dbReference type="GO" id="GO:0005524">
    <property type="term" value="F:ATP binding"/>
    <property type="evidence" value="ECO:0007669"/>
    <property type="project" value="UniProtKB-KW"/>
</dbReference>
<evidence type="ECO:0000256" key="1">
    <source>
        <dbReference type="ARBA" id="ARBA00022448"/>
    </source>
</evidence>
<dbReference type="Gene3D" id="3.40.50.300">
    <property type="entry name" value="P-loop containing nucleotide triphosphate hydrolases"/>
    <property type="match status" value="1"/>
</dbReference>
<dbReference type="OrthoDB" id="5292475at2"/>
<gene>
    <name evidence="7" type="ORF">EHN07_16095</name>
</gene>
<dbReference type="InterPro" id="IPR003439">
    <property type="entry name" value="ABC_transporter-like_ATP-bd"/>
</dbReference>
<name>A0A3N5DCS4_9ENTR</name>
<keyword evidence="1" id="KW-0813">Transport</keyword>
<accession>A0A3N5DCS4</accession>
<dbReference type="PROSITE" id="PS50893">
    <property type="entry name" value="ABC_TRANSPORTER_2"/>
    <property type="match status" value="1"/>
</dbReference>